<dbReference type="GO" id="GO:0006313">
    <property type="term" value="P:DNA transposition"/>
    <property type="evidence" value="ECO:0007669"/>
    <property type="project" value="InterPro"/>
</dbReference>
<dbReference type="OrthoDB" id="9996331at2759"/>
<dbReference type="GO" id="GO:0005634">
    <property type="term" value="C:nucleus"/>
    <property type="evidence" value="ECO:0007669"/>
    <property type="project" value="UniProtKB-SubCell"/>
</dbReference>
<accession>A0A4Y2BLA5</accession>
<dbReference type="InterPro" id="IPR002492">
    <property type="entry name" value="Transposase_Tc1-like"/>
</dbReference>
<dbReference type="EMBL" id="BGPR01000083">
    <property type="protein sequence ID" value="GBL91964.1"/>
    <property type="molecule type" value="Genomic_DNA"/>
</dbReference>
<proteinExistence type="predicted"/>
<dbReference type="GO" id="GO:0003677">
    <property type="term" value="F:DNA binding"/>
    <property type="evidence" value="ECO:0007669"/>
    <property type="project" value="InterPro"/>
</dbReference>
<dbReference type="SUPFAM" id="SSF46689">
    <property type="entry name" value="Homeodomain-like"/>
    <property type="match status" value="1"/>
</dbReference>
<comment type="subcellular location">
    <subcellularLocation>
        <location evidence="1">Nucleus</location>
    </subcellularLocation>
</comment>
<dbReference type="Proteomes" id="UP000499080">
    <property type="component" value="Unassembled WGS sequence"/>
</dbReference>
<comment type="caution">
    <text evidence="3">The sequence shown here is derived from an EMBL/GenBank/DDBJ whole genome shotgun (WGS) entry which is preliminary data.</text>
</comment>
<protein>
    <recommendedName>
        <fullName evidence="2">Transposase Tc1-like domain-containing protein</fullName>
    </recommendedName>
</protein>
<name>A0A4Y2BLA5_ARAVE</name>
<feature type="domain" description="Transposase Tc1-like" evidence="2">
    <location>
        <begin position="172"/>
        <end position="242"/>
    </location>
</feature>
<keyword evidence="4" id="KW-1185">Reference proteome</keyword>
<gene>
    <name evidence="3" type="ORF">AVEN_102538_2</name>
</gene>
<sequence>MLPAYFGIHCSSCRRKKNGTPLHSPRILLQEEKERYATAQSKNPLAGGKRRVRNCTVQVSSCRRKKKDTPLHSPRILLQEEKERYATTQSKNPLAGGKRRIRHYIAQESSCRKKKERYATAQSKKTYTLEVSEELGIAQSVISRLWQRFQDDGNVSRCYSTGRPRVTTPNEDRYLAVTAKRNRRSTASDLSRQLSSATGTTVSRQTVYRRLGHIGLYARRPVRCVLLTATHCRLRIAWSREHALWTPQQWSCVMFSDESRFSLQSDSRRTFIWRAPGTITNKRTPLNDTVTVVQDGSFGEELFLVPELTCMFRV</sequence>
<dbReference type="Pfam" id="PF01498">
    <property type="entry name" value="HTH_Tnp_Tc3_2"/>
    <property type="match status" value="1"/>
</dbReference>
<evidence type="ECO:0000256" key="1">
    <source>
        <dbReference type="ARBA" id="ARBA00004123"/>
    </source>
</evidence>
<dbReference type="Gene3D" id="3.30.420.10">
    <property type="entry name" value="Ribonuclease H-like superfamily/Ribonuclease H"/>
    <property type="match status" value="1"/>
</dbReference>
<dbReference type="AlphaFoldDB" id="A0A4Y2BLA5"/>
<reference evidence="3 4" key="1">
    <citation type="journal article" date="2019" name="Sci. Rep.">
        <title>Orb-weaving spider Araneus ventricosus genome elucidates the spidroin gene catalogue.</title>
        <authorList>
            <person name="Kono N."/>
            <person name="Nakamura H."/>
            <person name="Ohtoshi R."/>
            <person name="Moran D.A.P."/>
            <person name="Shinohara A."/>
            <person name="Yoshida Y."/>
            <person name="Fujiwara M."/>
            <person name="Mori M."/>
            <person name="Tomita M."/>
            <person name="Arakawa K."/>
        </authorList>
    </citation>
    <scope>NUCLEOTIDE SEQUENCE [LARGE SCALE GENOMIC DNA]</scope>
</reference>
<evidence type="ECO:0000313" key="4">
    <source>
        <dbReference type="Proteomes" id="UP000499080"/>
    </source>
</evidence>
<dbReference type="InterPro" id="IPR009057">
    <property type="entry name" value="Homeodomain-like_sf"/>
</dbReference>
<dbReference type="InterPro" id="IPR036397">
    <property type="entry name" value="RNaseH_sf"/>
</dbReference>
<evidence type="ECO:0000259" key="2">
    <source>
        <dbReference type="Pfam" id="PF01498"/>
    </source>
</evidence>
<dbReference type="GO" id="GO:0015074">
    <property type="term" value="P:DNA integration"/>
    <property type="evidence" value="ECO:0007669"/>
    <property type="project" value="InterPro"/>
</dbReference>
<evidence type="ECO:0000313" key="3">
    <source>
        <dbReference type="EMBL" id="GBL91964.1"/>
    </source>
</evidence>
<organism evidence="3 4">
    <name type="scientific">Araneus ventricosus</name>
    <name type="common">Orbweaver spider</name>
    <name type="synonym">Epeira ventricosa</name>
    <dbReference type="NCBI Taxonomy" id="182803"/>
    <lineage>
        <taxon>Eukaryota</taxon>
        <taxon>Metazoa</taxon>
        <taxon>Ecdysozoa</taxon>
        <taxon>Arthropoda</taxon>
        <taxon>Chelicerata</taxon>
        <taxon>Arachnida</taxon>
        <taxon>Araneae</taxon>
        <taxon>Araneomorphae</taxon>
        <taxon>Entelegynae</taxon>
        <taxon>Araneoidea</taxon>
        <taxon>Araneidae</taxon>
        <taxon>Araneus</taxon>
    </lineage>
</organism>